<accession>A0ABW0IS73</accession>
<reference evidence="3" key="1">
    <citation type="journal article" date="2019" name="Int. J. Syst. Evol. Microbiol.">
        <title>The Global Catalogue of Microorganisms (GCM) 10K type strain sequencing project: providing services to taxonomists for standard genome sequencing and annotation.</title>
        <authorList>
            <consortium name="The Broad Institute Genomics Platform"/>
            <consortium name="The Broad Institute Genome Sequencing Center for Infectious Disease"/>
            <person name="Wu L."/>
            <person name="Ma J."/>
        </authorList>
    </citation>
    <scope>NUCLEOTIDE SEQUENCE [LARGE SCALE GENOMIC DNA]</scope>
    <source>
        <strain evidence="3">NCAIM B.01391</strain>
    </source>
</reference>
<feature type="region of interest" description="Disordered" evidence="1">
    <location>
        <begin position="25"/>
        <end position="56"/>
    </location>
</feature>
<dbReference type="EMBL" id="JBHSLW010000006">
    <property type="protein sequence ID" value="MFC5418720.1"/>
    <property type="molecule type" value="Genomic_DNA"/>
</dbReference>
<dbReference type="RefSeq" id="WP_175506720.1">
    <property type="nucleotide sequence ID" value="NZ_JBHSLW010000006.1"/>
</dbReference>
<evidence type="ECO:0000256" key="1">
    <source>
        <dbReference type="SAM" id="MobiDB-lite"/>
    </source>
</evidence>
<protein>
    <submittedName>
        <fullName evidence="2">Uncharacterized protein</fullName>
    </submittedName>
</protein>
<evidence type="ECO:0000313" key="2">
    <source>
        <dbReference type="EMBL" id="MFC5418720.1"/>
    </source>
</evidence>
<organism evidence="2 3">
    <name type="scientific">Bosea eneae</name>
    <dbReference type="NCBI Taxonomy" id="151454"/>
    <lineage>
        <taxon>Bacteria</taxon>
        <taxon>Pseudomonadati</taxon>
        <taxon>Pseudomonadota</taxon>
        <taxon>Alphaproteobacteria</taxon>
        <taxon>Hyphomicrobiales</taxon>
        <taxon>Boseaceae</taxon>
        <taxon>Bosea</taxon>
    </lineage>
</organism>
<comment type="caution">
    <text evidence="2">The sequence shown here is derived from an EMBL/GenBank/DDBJ whole genome shotgun (WGS) entry which is preliminary data.</text>
</comment>
<keyword evidence="3" id="KW-1185">Reference proteome</keyword>
<sequence length="56" mass="6155">MNTTLIQFVMLALVASIHVLNTNSTDEYVDGRDKPDHDGKGGVHGFRAQAYRPAPE</sequence>
<name>A0ABW0IS73_9HYPH</name>
<proteinExistence type="predicted"/>
<evidence type="ECO:0000313" key="3">
    <source>
        <dbReference type="Proteomes" id="UP001596053"/>
    </source>
</evidence>
<feature type="compositionally biased region" description="Basic and acidic residues" evidence="1">
    <location>
        <begin position="29"/>
        <end position="41"/>
    </location>
</feature>
<dbReference type="Proteomes" id="UP001596053">
    <property type="component" value="Unassembled WGS sequence"/>
</dbReference>
<gene>
    <name evidence="2" type="ORF">ACFPOB_03995</name>
</gene>